<dbReference type="OrthoDB" id="1976024at2"/>
<name>A0A174B0F5_9FIRM</name>
<evidence type="ECO:0000313" key="2">
    <source>
        <dbReference type="EMBL" id="CUP25260.1"/>
    </source>
</evidence>
<evidence type="ECO:0000313" key="1">
    <source>
        <dbReference type="EMBL" id="CUN94342.1"/>
    </source>
</evidence>
<organism evidence="1 3">
    <name type="scientific">Blautia wexlerae</name>
    <dbReference type="NCBI Taxonomy" id="418240"/>
    <lineage>
        <taxon>Bacteria</taxon>
        <taxon>Bacillati</taxon>
        <taxon>Bacillota</taxon>
        <taxon>Clostridia</taxon>
        <taxon>Lachnospirales</taxon>
        <taxon>Lachnospiraceae</taxon>
        <taxon>Blautia</taxon>
    </lineage>
</organism>
<evidence type="ECO:0000313" key="3">
    <source>
        <dbReference type="Proteomes" id="UP000095431"/>
    </source>
</evidence>
<sequence length="151" mass="16454">MLNTSAATDARHSRSGKDAMLYNADGVPFAQVSSFQSKTSFNNTKYQPLGQNRELETNNTIGVTITISEIVVLDGELFNNVVSAVNKGESPVMTLDGVIEGRNGSQERITYRECIFSGDQDLQNVSTGDTLSRSYNLHCNGEVEPRSSLTI</sequence>
<dbReference type="SUPFAM" id="SSF69279">
    <property type="entry name" value="Phage tail proteins"/>
    <property type="match status" value="1"/>
</dbReference>
<dbReference type="InterPro" id="IPR038628">
    <property type="entry name" value="XkdM-like_sf"/>
</dbReference>
<dbReference type="Gene3D" id="2.30.110.40">
    <property type="entry name" value="Phage tail tube protein"/>
    <property type="match status" value="1"/>
</dbReference>
<accession>A0A174B0F5</accession>
<evidence type="ECO:0000313" key="4">
    <source>
        <dbReference type="Proteomes" id="UP000095712"/>
    </source>
</evidence>
<dbReference type="RefSeq" id="WP_055150020.1">
    <property type="nucleotide sequence ID" value="NZ_BTHH01000009.1"/>
</dbReference>
<dbReference type="AlphaFoldDB" id="A0A174B0F5"/>
<dbReference type="EMBL" id="CYZN01000008">
    <property type="protein sequence ID" value="CUN94342.1"/>
    <property type="molecule type" value="Genomic_DNA"/>
</dbReference>
<dbReference type="Proteomes" id="UP000095431">
    <property type="component" value="Unassembled WGS sequence"/>
</dbReference>
<dbReference type="EMBL" id="CZAW01000008">
    <property type="protein sequence ID" value="CUP25260.1"/>
    <property type="molecule type" value="Genomic_DNA"/>
</dbReference>
<proteinExistence type="predicted"/>
<gene>
    <name evidence="1" type="ORF">ERS852478_01447</name>
    <name evidence="2" type="ORF">ERS852523_01028</name>
</gene>
<reference evidence="3 4" key="1">
    <citation type="submission" date="2015-09" db="EMBL/GenBank/DDBJ databases">
        <authorList>
            <consortium name="Pathogen Informatics"/>
        </authorList>
    </citation>
    <scope>NUCLEOTIDE SEQUENCE [LARGE SCALE GENOMIC DNA]</scope>
    <source>
        <strain evidence="1 3">2789STDY5834863</strain>
        <strain evidence="2 4">2789STDY5834911</strain>
    </source>
</reference>
<dbReference type="Proteomes" id="UP000095712">
    <property type="component" value="Unassembled WGS sequence"/>
</dbReference>
<protein>
    <submittedName>
        <fullName evidence="1">Uncharacterized protein</fullName>
    </submittedName>
</protein>